<feature type="signal peptide" evidence="1">
    <location>
        <begin position="1"/>
        <end position="20"/>
    </location>
</feature>
<evidence type="ECO:0000313" key="2">
    <source>
        <dbReference type="EMBL" id="NIE45895.1"/>
    </source>
</evidence>
<evidence type="ECO:0000256" key="1">
    <source>
        <dbReference type="SAM" id="SignalP"/>
    </source>
</evidence>
<feature type="chain" id="PRO_5026011776" evidence="1">
    <location>
        <begin position="21"/>
        <end position="85"/>
    </location>
</feature>
<name>A0A6G5A4F9_RHIMP</name>
<protein>
    <submittedName>
        <fullName evidence="2">Putative kazal domain protein</fullName>
    </submittedName>
</protein>
<reference evidence="2" key="1">
    <citation type="submission" date="2020-03" db="EMBL/GenBank/DDBJ databases">
        <title>A transcriptome and proteome of the tick Rhipicephalus microplus shaped by the genetic composition of its hosts and developmental stage.</title>
        <authorList>
            <person name="Garcia G.R."/>
            <person name="Ribeiro J.M.C."/>
            <person name="Maruyama S.R."/>
            <person name="Gardinasse L.G."/>
            <person name="Nelson K."/>
            <person name="Ferreira B.R."/>
            <person name="Andrade T.G."/>
            <person name="Santos I.K.F.M."/>
        </authorList>
    </citation>
    <scope>NUCLEOTIDE SEQUENCE</scope>
    <source>
        <strain evidence="2">NSGR</strain>
        <tissue evidence="2">Salivary glands</tissue>
    </source>
</reference>
<dbReference type="AlphaFoldDB" id="A0A6G5A4F9"/>
<proteinExistence type="predicted"/>
<sequence>MNIIAKYFVVFTLFFRSFDWLPTDNVLLVYAGRVVFGPKNCWRHDCFHGSCNNNAPTNCECPSVFEQFLESQTVDDKILLQPVLS</sequence>
<keyword evidence="1" id="KW-0732">Signal</keyword>
<dbReference type="EMBL" id="GIKN01003622">
    <property type="protein sequence ID" value="NIE45895.1"/>
    <property type="molecule type" value="Transcribed_RNA"/>
</dbReference>
<organism evidence="2">
    <name type="scientific">Rhipicephalus microplus</name>
    <name type="common">Cattle tick</name>
    <name type="synonym">Boophilus microplus</name>
    <dbReference type="NCBI Taxonomy" id="6941"/>
    <lineage>
        <taxon>Eukaryota</taxon>
        <taxon>Metazoa</taxon>
        <taxon>Ecdysozoa</taxon>
        <taxon>Arthropoda</taxon>
        <taxon>Chelicerata</taxon>
        <taxon>Arachnida</taxon>
        <taxon>Acari</taxon>
        <taxon>Parasitiformes</taxon>
        <taxon>Ixodida</taxon>
        <taxon>Ixodoidea</taxon>
        <taxon>Ixodidae</taxon>
        <taxon>Rhipicephalinae</taxon>
        <taxon>Rhipicephalus</taxon>
        <taxon>Boophilus</taxon>
    </lineage>
</organism>
<accession>A0A6G5A4F9</accession>